<name>A0A9P0F6V2_BEMTA</name>
<keyword evidence="2" id="KW-0812">Transmembrane</keyword>
<protein>
    <recommendedName>
        <fullName evidence="5">Protein tincar</fullName>
    </recommendedName>
</protein>
<feature type="transmembrane region" description="Helical" evidence="2">
    <location>
        <begin position="81"/>
        <end position="103"/>
    </location>
</feature>
<feature type="region of interest" description="Disordered" evidence="1">
    <location>
        <begin position="208"/>
        <end position="257"/>
    </location>
</feature>
<dbReference type="PANTHER" id="PTHR21579:SF20">
    <property type="entry name" value="PROTEIN TINCAR"/>
    <property type="match status" value="1"/>
</dbReference>
<evidence type="ECO:0008006" key="5">
    <source>
        <dbReference type="Google" id="ProtNLM"/>
    </source>
</evidence>
<feature type="transmembrane region" description="Helical" evidence="2">
    <location>
        <begin position="28"/>
        <end position="51"/>
    </location>
</feature>
<evidence type="ECO:0000313" key="4">
    <source>
        <dbReference type="Proteomes" id="UP001152759"/>
    </source>
</evidence>
<keyword evidence="2" id="KW-0472">Membrane</keyword>
<accession>A0A9P0F6V2</accession>
<organism evidence="3 4">
    <name type="scientific">Bemisia tabaci</name>
    <name type="common">Sweetpotato whitefly</name>
    <name type="synonym">Aleurodes tabaci</name>
    <dbReference type="NCBI Taxonomy" id="7038"/>
    <lineage>
        <taxon>Eukaryota</taxon>
        <taxon>Metazoa</taxon>
        <taxon>Ecdysozoa</taxon>
        <taxon>Arthropoda</taxon>
        <taxon>Hexapoda</taxon>
        <taxon>Insecta</taxon>
        <taxon>Pterygota</taxon>
        <taxon>Neoptera</taxon>
        <taxon>Paraneoptera</taxon>
        <taxon>Hemiptera</taxon>
        <taxon>Sternorrhyncha</taxon>
        <taxon>Aleyrodoidea</taxon>
        <taxon>Aleyrodidae</taxon>
        <taxon>Aleyrodinae</taxon>
        <taxon>Bemisia</taxon>
    </lineage>
</organism>
<feature type="region of interest" description="Disordered" evidence="1">
    <location>
        <begin position="269"/>
        <end position="321"/>
    </location>
</feature>
<reference evidence="3" key="1">
    <citation type="submission" date="2021-12" db="EMBL/GenBank/DDBJ databases">
        <authorList>
            <person name="King R."/>
        </authorList>
    </citation>
    <scope>NUCLEOTIDE SEQUENCE</scope>
</reference>
<proteinExistence type="predicted"/>
<dbReference type="PANTHER" id="PTHR21579">
    <property type="entry name" value="PROTEIN TINCAR"/>
    <property type="match status" value="1"/>
</dbReference>
<gene>
    <name evidence="3" type="ORF">BEMITA_LOCUS13083</name>
</gene>
<evidence type="ECO:0000256" key="1">
    <source>
        <dbReference type="SAM" id="MobiDB-lite"/>
    </source>
</evidence>
<dbReference type="InterPro" id="IPR053291">
    <property type="entry name" value="Ommatidial_diff-associated"/>
</dbReference>
<keyword evidence="2" id="KW-1133">Transmembrane helix</keyword>
<keyword evidence="4" id="KW-1185">Reference proteome</keyword>
<feature type="compositionally biased region" description="Low complexity" evidence="1">
    <location>
        <begin position="422"/>
        <end position="446"/>
    </location>
</feature>
<sequence length="702" mass="77013">MVSLVRHIAGRAGLGARLKSPFILNTHVTLALFAMSTILLLFSSHVLYLYGYGRFNAFLNREKARQVISIRESDSSRGWGYFTHCAALSVLLAVVVCEAPLVYDFSLVYRGSLDIAVLVSVLGAILHVFLWVLLWLILTIKQEWVFKVRVTIGRAAVRSAKSIKLVTDVDLIASTAEGMDAPLLVVGGGTTYTVTDTSPKKAIMSLVKSANSESNDKSPGKPTTLTDDGEEQIYWLRPKSRTPKGSPDSESSDRMGWLTNKSCRVAVDFNQKSDGEVGKKKNRQSGNFDDDGDYARLRELPPFNGVPAPTEQSEDTGSEDNKLLDRVRDESVTYASNKHPQPHPKDYEDPSPLLTPEPQDDYLPPPPPISPEPNSQQNTSNDSQGLPRCLQRADSGMAQEELTPRSDSISTVGSGGSPPDCNGSNSESSSGVHSNSSHSSGIGSQGDKNGIGSSSEAVHRWKANSLQNKLQAMNNNMMNMVNSRHSLNEPLYSSGVYRPQQIYAATNKGAPVINEVAEENTVVIRRKPMIRPKTAEIYQQTGPRDAFGRSTNIRLTSFMDLPDSKKSISTMPHFPTQPMGVSYPVCSTMPLPAPNHLHATAHLDGGVSYSSFPRPRQHTTIPVHHNGVRLFNPNSPCKRILPQSQYQVKAPLRENGHSCPMSNYSHNHHTFPQLPINVESATIQHDSNHFNSLVKIESTARS</sequence>
<dbReference type="Proteomes" id="UP001152759">
    <property type="component" value="Chromosome 8"/>
</dbReference>
<feature type="compositionally biased region" description="Polar residues" evidence="1">
    <location>
        <begin position="374"/>
        <end position="384"/>
    </location>
</feature>
<dbReference type="AlphaFoldDB" id="A0A9P0F6V2"/>
<dbReference type="EMBL" id="OU963869">
    <property type="protein sequence ID" value="CAH0394829.1"/>
    <property type="molecule type" value="Genomic_DNA"/>
</dbReference>
<feature type="region of interest" description="Disordered" evidence="1">
    <location>
        <begin position="333"/>
        <end position="456"/>
    </location>
</feature>
<feature type="transmembrane region" description="Helical" evidence="2">
    <location>
        <begin position="115"/>
        <end position="138"/>
    </location>
</feature>
<evidence type="ECO:0000313" key="3">
    <source>
        <dbReference type="EMBL" id="CAH0394829.1"/>
    </source>
</evidence>
<evidence type="ECO:0000256" key="2">
    <source>
        <dbReference type="SAM" id="Phobius"/>
    </source>
</evidence>